<organism evidence="8 9">
    <name type="scientific">Cetraspora pellucida</name>
    <dbReference type="NCBI Taxonomy" id="1433469"/>
    <lineage>
        <taxon>Eukaryota</taxon>
        <taxon>Fungi</taxon>
        <taxon>Fungi incertae sedis</taxon>
        <taxon>Mucoromycota</taxon>
        <taxon>Glomeromycotina</taxon>
        <taxon>Glomeromycetes</taxon>
        <taxon>Diversisporales</taxon>
        <taxon>Gigasporaceae</taxon>
        <taxon>Cetraspora</taxon>
    </lineage>
</organism>
<keyword evidence="6 7" id="KW-0472">Membrane</keyword>
<comment type="similarity">
    <text evidence="2">Belongs to the oxidase-dependent Fe transporter (OFeT) (TC 9.A.10.1) family.</text>
</comment>
<keyword evidence="3" id="KW-0406">Ion transport</keyword>
<sequence length="323" mass="36553">MVYLFDIPAFFIILRETLEVSIVLAVLLGVIDSLFPDDKDNALRKQFKKQLWIGTFLGLIVSLILGSVFIAVFYTAAKNLWEESEPAWEGSFALIATIVITIMSLGMIRFQQWRKKWETKLQGKTELYLERHNKGNKWALILLPFTVICREALEAIVFIAGVGYNKDPSGLPIPIITGLITGFFIGWLIYRGSHTVSLKIFFIATTTLLLFIAAGLFSRAVYEFHEISGAQKIVVWELNCCDPEAENEHFWSIMGSIFSWRNVATVDSTVSYFAYWLVIIIVSVIIIIRGKKADNDAIDTIEHNDSSEKGEKDEKDVANIELV</sequence>
<evidence type="ECO:0000256" key="4">
    <source>
        <dbReference type="ARBA" id="ARBA00022692"/>
    </source>
</evidence>
<evidence type="ECO:0000313" key="8">
    <source>
        <dbReference type="EMBL" id="CAG8656499.1"/>
    </source>
</evidence>
<accession>A0A9N9H973</accession>
<dbReference type="Pfam" id="PF03239">
    <property type="entry name" value="FTR1"/>
    <property type="match status" value="1"/>
</dbReference>
<protein>
    <submittedName>
        <fullName evidence="8">24508_t:CDS:1</fullName>
    </submittedName>
</protein>
<comment type="caution">
    <text evidence="8">The sequence shown here is derived from an EMBL/GenBank/DDBJ whole genome shotgun (WGS) entry which is preliminary data.</text>
</comment>
<dbReference type="GO" id="GO:0033573">
    <property type="term" value="C:high-affinity iron permease complex"/>
    <property type="evidence" value="ECO:0007669"/>
    <property type="project" value="InterPro"/>
</dbReference>
<keyword evidence="4 7" id="KW-0812">Transmembrane</keyword>
<feature type="transmembrane region" description="Helical" evidence="7">
    <location>
        <begin position="138"/>
        <end position="164"/>
    </location>
</feature>
<dbReference type="InterPro" id="IPR004923">
    <property type="entry name" value="FTR1/Fip1/EfeU"/>
</dbReference>
<keyword evidence="3" id="KW-0408">Iron</keyword>
<feature type="transmembrane region" description="Helical" evidence="7">
    <location>
        <begin position="12"/>
        <end position="31"/>
    </location>
</feature>
<dbReference type="Proteomes" id="UP000789759">
    <property type="component" value="Unassembled WGS sequence"/>
</dbReference>
<dbReference type="AlphaFoldDB" id="A0A9N9H973"/>
<evidence type="ECO:0000256" key="7">
    <source>
        <dbReference type="SAM" id="Phobius"/>
    </source>
</evidence>
<evidence type="ECO:0000313" key="9">
    <source>
        <dbReference type="Proteomes" id="UP000789759"/>
    </source>
</evidence>
<dbReference type="PANTHER" id="PTHR31632:SF2">
    <property type="entry name" value="PLASMA MEMBRANE IRON PERMEASE"/>
    <property type="match status" value="1"/>
</dbReference>
<evidence type="ECO:0000256" key="5">
    <source>
        <dbReference type="ARBA" id="ARBA00022989"/>
    </source>
</evidence>
<keyword evidence="3" id="KW-0410">Iron transport</keyword>
<comment type="subcellular location">
    <subcellularLocation>
        <location evidence="1">Membrane</location>
        <topology evidence="1">Multi-pass membrane protein</topology>
    </subcellularLocation>
</comment>
<evidence type="ECO:0000256" key="6">
    <source>
        <dbReference type="ARBA" id="ARBA00023136"/>
    </source>
</evidence>
<feature type="transmembrane region" description="Helical" evidence="7">
    <location>
        <begin position="270"/>
        <end position="288"/>
    </location>
</feature>
<dbReference type="PANTHER" id="PTHR31632">
    <property type="entry name" value="IRON TRANSPORTER FTH1"/>
    <property type="match status" value="1"/>
</dbReference>
<proteinExistence type="inferred from homology"/>
<evidence type="ECO:0000256" key="3">
    <source>
        <dbReference type="ARBA" id="ARBA00022496"/>
    </source>
</evidence>
<keyword evidence="9" id="KW-1185">Reference proteome</keyword>
<feature type="transmembrane region" description="Helical" evidence="7">
    <location>
        <begin position="88"/>
        <end position="108"/>
    </location>
</feature>
<evidence type="ECO:0000256" key="2">
    <source>
        <dbReference type="ARBA" id="ARBA00008333"/>
    </source>
</evidence>
<dbReference type="OrthoDB" id="4364at2759"/>
<name>A0A9N9H973_9GLOM</name>
<gene>
    <name evidence="8" type="ORF">CPELLU_LOCUS9596</name>
</gene>
<keyword evidence="3" id="KW-0813">Transport</keyword>
<reference evidence="8" key="1">
    <citation type="submission" date="2021-06" db="EMBL/GenBank/DDBJ databases">
        <authorList>
            <person name="Kallberg Y."/>
            <person name="Tangrot J."/>
            <person name="Rosling A."/>
        </authorList>
    </citation>
    <scope>NUCLEOTIDE SEQUENCE</scope>
    <source>
        <strain evidence="8">FL966</strain>
    </source>
</reference>
<keyword evidence="5 7" id="KW-1133">Transmembrane helix</keyword>
<feature type="transmembrane region" description="Helical" evidence="7">
    <location>
        <begin position="201"/>
        <end position="222"/>
    </location>
</feature>
<feature type="transmembrane region" description="Helical" evidence="7">
    <location>
        <begin position="51"/>
        <end position="76"/>
    </location>
</feature>
<feature type="transmembrane region" description="Helical" evidence="7">
    <location>
        <begin position="170"/>
        <end position="189"/>
    </location>
</feature>
<dbReference type="GO" id="GO:0015093">
    <property type="term" value="F:ferrous iron transmembrane transporter activity"/>
    <property type="evidence" value="ECO:0007669"/>
    <property type="project" value="TreeGrafter"/>
</dbReference>
<dbReference type="EMBL" id="CAJVQA010007429">
    <property type="protein sequence ID" value="CAG8656499.1"/>
    <property type="molecule type" value="Genomic_DNA"/>
</dbReference>
<evidence type="ECO:0000256" key="1">
    <source>
        <dbReference type="ARBA" id="ARBA00004141"/>
    </source>
</evidence>